<dbReference type="PANTHER" id="PTHR47665">
    <property type="entry name" value="HISTONE DEACETYLASE-LIKE PROTEIN"/>
    <property type="match status" value="1"/>
</dbReference>
<evidence type="ECO:0000313" key="4">
    <source>
        <dbReference type="EMBL" id="ORX50578.1"/>
    </source>
</evidence>
<dbReference type="OrthoDB" id="424012at2759"/>
<feature type="region of interest" description="Disordered" evidence="2">
    <location>
        <begin position="49"/>
        <end position="72"/>
    </location>
</feature>
<feature type="domain" description="UBP-type" evidence="3">
    <location>
        <begin position="1"/>
        <end position="49"/>
    </location>
</feature>
<dbReference type="STRING" id="101127.A0A1X2GDN0"/>
<dbReference type="SUPFAM" id="SSF57850">
    <property type="entry name" value="RING/U-box"/>
    <property type="match status" value="1"/>
</dbReference>
<evidence type="ECO:0000259" key="3">
    <source>
        <dbReference type="PROSITE" id="PS50271"/>
    </source>
</evidence>
<dbReference type="PROSITE" id="PS50271">
    <property type="entry name" value="ZF_UBP"/>
    <property type="match status" value="1"/>
</dbReference>
<comment type="caution">
    <text evidence="4">The sequence shown here is derived from an EMBL/GenBank/DDBJ whole genome shotgun (WGS) entry which is preliminary data.</text>
</comment>
<feature type="compositionally biased region" description="Low complexity" evidence="2">
    <location>
        <begin position="62"/>
        <end position="72"/>
    </location>
</feature>
<dbReference type="Proteomes" id="UP000242146">
    <property type="component" value="Unassembled WGS sequence"/>
</dbReference>
<dbReference type="Gene3D" id="3.30.40.10">
    <property type="entry name" value="Zinc/RING finger domain, C3HC4 (zinc finger)"/>
    <property type="match status" value="1"/>
</dbReference>
<dbReference type="EMBL" id="MCGT01000023">
    <property type="protein sequence ID" value="ORX50578.1"/>
    <property type="molecule type" value="Genomic_DNA"/>
</dbReference>
<evidence type="ECO:0000256" key="2">
    <source>
        <dbReference type="SAM" id="MobiDB-lite"/>
    </source>
</evidence>
<dbReference type="AlphaFoldDB" id="A0A1X2GDN0"/>
<keyword evidence="1" id="KW-0862">Zinc</keyword>
<dbReference type="GO" id="GO:0008270">
    <property type="term" value="F:zinc ion binding"/>
    <property type="evidence" value="ECO:0007669"/>
    <property type="project" value="UniProtKB-KW"/>
</dbReference>
<evidence type="ECO:0000313" key="5">
    <source>
        <dbReference type="Proteomes" id="UP000242146"/>
    </source>
</evidence>
<dbReference type="InterPro" id="IPR013083">
    <property type="entry name" value="Znf_RING/FYVE/PHD"/>
</dbReference>
<name>A0A1X2GDN0_9FUNG</name>
<dbReference type="InterPro" id="IPR001607">
    <property type="entry name" value="Znf_UBP"/>
</dbReference>
<keyword evidence="1" id="KW-0863">Zinc-finger</keyword>
<dbReference type="PANTHER" id="PTHR47665:SF1">
    <property type="entry name" value="HISTONE DEACETYLASE-LIKE PROTEIN"/>
    <property type="match status" value="1"/>
</dbReference>
<accession>A0A1X2GDN0</accession>
<proteinExistence type="predicted"/>
<protein>
    <recommendedName>
        <fullName evidence="3">UBP-type domain-containing protein</fullName>
    </recommendedName>
</protein>
<dbReference type="Pfam" id="PF02148">
    <property type="entry name" value="zf-UBP"/>
    <property type="match status" value="1"/>
</dbReference>
<sequence length="72" mass="7948">MKQHAEADNHPVCLSYSDLSVWCFKCENYVIHQCLDAVKLAAYQTKFHQPPPTLTVSHLPDAASSSSSSAQN</sequence>
<organism evidence="4 5">
    <name type="scientific">Hesseltinella vesiculosa</name>
    <dbReference type="NCBI Taxonomy" id="101127"/>
    <lineage>
        <taxon>Eukaryota</taxon>
        <taxon>Fungi</taxon>
        <taxon>Fungi incertae sedis</taxon>
        <taxon>Mucoromycota</taxon>
        <taxon>Mucoromycotina</taxon>
        <taxon>Mucoromycetes</taxon>
        <taxon>Mucorales</taxon>
        <taxon>Cunninghamellaceae</taxon>
        <taxon>Hesseltinella</taxon>
    </lineage>
</organism>
<keyword evidence="5" id="KW-1185">Reference proteome</keyword>
<reference evidence="4 5" key="1">
    <citation type="submission" date="2016-07" db="EMBL/GenBank/DDBJ databases">
        <title>Pervasive Adenine N6-methylation of Active Genes in Fungi.</title>
        <authorList>
            <consortium name="DOE Joint Genome Institute"/>
            <person name="Mondo S.J."/>
            <person name="Dannebaum R.O."/>
            <person name="Kuo R.C."/>
            <person name="Labutti K."/>
            <person name="Haridas S."/>
            <person name="Kuo A."/>
            <person name="Salamov A."/>
            <person name="Ahrendt S.R."/>
            <person name="Lipzen A."/>
            <person name="Sullivan W."/>
            <person name="Andreopoulos W.B."/>
            <person name="Clum A."/>
            <person name="Lindquist E."/>
            <person name="Daum C."/>
            <person name="Ramamoorthy G.K."/>
            <person name="Gryganskyi A."/>
            <person name="Culley D."/>
            <person name="Magnuson J.K."/>
            <person name="James T.Y."/>
            <person name="O'Malley M.A."/>
            <person name="Stajich J.E."/>
            <person name="Spatafora J.W."/>
            <person name="Visel A."/>
            <person name="Grigoriev I.V."/>
        </authorList>
    </citation>
    <scope>NUCLEOTIDE SEQUENCE [LARGE SCALE GENOMIC DNA]</scope>
    <source>
        <strain evidence="4 5">NRRL 3301</strain>
    </source>
</reference>
<keyword evidence="1" id="KW-0479">Metal-binding</keyword>
<gene>
    <name evidence="4" type="ORF">DM01DRAFT_1337731</name>
</gene>
<evidence type="ECO:0000256" key="1">
    <source>
        <dbReference type="PROSITE-ProRule" id="PRU00502"/>
    </source>
</evidence>